<dbReference type="Pfam" id="PF10536">
    <property type="entry name" value="PMD"/>
    <property type="match status" value="1"/>
</dbReference>
<evidence type="ECO:0000259" key="1">
    <source>
        <dbReference type="Pfam" id="PF10536"/>
    </source>
</evidence>
<keyword evidence="2" id="KW-0378">Hydrolase</keyword>
<evidence type="ECO:0000313" key="2">
    <source>
        <dbReference type="EMBL" id="RHN49885.1"/>
    </source>
</evidence>
<feature type="domain" description="Aminotransferase-like plant mobile" evidence="1">
    <location>
        <begin position="88"/>
        <end position="386"/>
    </location>
</feature>
<dbReference type="InterPro" id="IPR019557">
    <property type="entry name" value="AminoTfrase-like_pln_mobile"/>
</dbReference>
<accession>A0A396HF17</accession>
<name>A0A396HF17_MEDTR</name>
<dbReference type="GO" id="GO:0010073">
    <property type="term" value="P:meristem maintenance"/>
    <property type="evidence" value="ECO:0007669"/>
    <property type="project" value="InterPro"/>
</dbReference>
<comment type="caution">
    <text evidence="2">The sequence shown here is derived from an EMBL/GenBank/DDBJ whole genome shotgun (WGS) entry which is preliminary data.</text>
</comment>
<dbReference type="AlphaFoldDB" id="A0A396HF17"/>
<dbReference type="Gramene" id="rna34111">
    <property type="protein sequence ID" value="RHN49885.1"/>
    <property type="gene ID" value="gene34111"/>
</dbReference>
<proteinExistence type="predicted"/>
<dbReference type="Proteomes" id="UP000265566">
    <property type="component" value="Chromosome 6"/>
</dbReference>
<organism evidence="2">
    <name type="scientific">Medicago truncatula</name>
    <name type="common">Barrel medic</name>
    <name type="synonym">Medicago tribuloides</name>
    <dbReference type="NCBI Taxonomy" id="3880"/>
    <lineage>
        <taxon>Eukaryota</taxon>
        <taxon>Viridiplantae</taxon>
        <taxon>Streptophyta</taxon>
        <taxon>Embryophyta</taxon>
        <taxon>Tracheophyta</taxon>
        <taxon>Spermatophyta</taxon>
        <taxon>Magnoliopsida</taxon>
        <taxon>eudicotyledons</taxon>
        <taxon>Gunneridae</taxon>
        <taxon>Pentapetalae</taxon>
        <taxon>rosids</taxon>
        <taxon>fabids</taxon>
        <taxon>Fabales</taxon>
        <taxon>Fabaceae</taxon>
        <taxon>Papilionoideae</taxon>
        <taxon>50 kb inversion clade</taxon>
        <taxon>NPAAA clade</taxon>
        <taxon>Hologalegina</taxon>
        <taxon>IRL clade</taxon>
        <taxon>Trifolieae</taxon>
        <taxon>Medicago</taxon>
    </lineage>
</organism>
<reference evidence="2" key="1">
    <citation type="journal article" date="2018" name="Nat. Plants">
        <title>Whole-genome landscape of Medicago truncatula symbiotic genes.</title>
        <authorList>
            <person name="Pecrix Y."/>
            <person name="Gamas P."/>
            <person name="Carrere S."/>
        </authorList>
    </citation>
    <scope>NUCLEOTIDE SEQUENCE</scope>
    <source>
        <tissue evidence="2">Leaves</tissue>
    </source>
</reference>
<dbReference type="PANTHER" id="PTHR46033">
    <property type="entry name" value="PROTEIN MAIN-LIKE 2"/>
    <property type="match status" value="1"/>
</dbReference>
<dbReference type="InterPro" id="IPR044824">
    <property type="entry name" value="MAIN-like"/>
</dbReference>
<protein>
    <recommendedName>
        <fullName evidence="1">Aminotransferase-like plant mobile domain-containing protein</fullName>
    </recommendedName>
</protein>
<dbReference type="PANTHER" id="PTHR46033:SF8">
    <property type="entry name" value="PROTEIN MAINTENANCE OF MERISTEMS-LIKE"/>
    <property type="match status" value="1"/>
</dbReference>
<dbReference type="GO" id="GO:0016787">
    <property type="term" value="F:hydrolase activity"/>
    <property type="evidence" value="ECO:0007669"/>
    <property type="project" value="UniProtKB-KW"/>
</dbReference>
<gene>
    <name evidence="2" type="ORF">MtrunA17_Chr6g0451401</name>
</gene>
<sequence length="534" mass="61623">MEDEDEGFPGGPYELSLLPNFGKHVAYKLWSDKVLQVERKMTGVSHGKKLKLSALSLPLPVDDNRWFWDPVDTSGLRPLLLTGYESISHGLVCALAERWHEETSSFHLPVGEMTVTLDDVACLLDIPIVGRLIEEDDLDHCVGVELLENQLLFTVEDAMEQVSYNSGAYVTYTALKERYEQLLNRCNQLVGEDLSEEEEEEQRRVRPACVKAFLLLLLGYTLFAGKNSKTINLLWLLAIQNLDELGEWSWGGMGLAFLYEQLSLTSSSHVGSCGGYMSLLVGWVLAHFRHIVPRRKYEDYERENPYVGRWRPPRGYSDAGHFRGLMDSMEHCHVIWRPYEHRRDVTPFQDVCWYSGWIMAGKQKMVRHLPERVLRQYGYVQTVPRPPTTIVPLAPAEVATAFFEFVVHVLSQQDRGDPVPEDEWWKHSDGYIKWFYRVSHPLIVNPAPVPEYIAPRPVYQEVIVEQEWVKHPPDPLQVINNMRVRVEHAMEIPEVASNPLFFNILEGLLSDYIVFDKEPVPRRRSRSPRVQEQE</sequence>
<dbReference type="EMBL" id="PSQE01000006">
    <property type="protein sequence ID" value="RHN49885.1"/>
    <property type="molecule type" value="Genomic_DNA"/>
</dbReference>